<dbReference type="InterPro" id="IPR011992">
    <property type="entry name" value="EF-hand-dom_pair"/>
</dbReference>
<dbReference type="SMART" id="SM00054">
    <property type="entry name" value="EFh"/>
    <property type="match status" value="3"/>
</dbReference>
<feature type="domain" description="EF-hand" evidence="4">
    <location>
        <begin position="147"/>
        <end position="182"/>
    </location>
</feature>
<dbReference type="EMBL" id="CAUOFW020003503">
    <property type="protein sequence ID" value="CAK9160370.1"/>
    <property type="molecule type" value="Genomic_DNA"/>
</dbReference>
<dbReference type="InterPro" id="IPR018247">
    <property type="entry name" value="EF_Hand_1_Ca_BS"/>
</dbReference>
<comment type="caution">
    <text evidence="5">The sequence shown here is derived from an EMBL/GenBank/DDBJ whole genome shotgun (WGS) entry which is preliminary data.</text>
</comment>
<evidence type="ECO:0000313" key="5">
    <source>
        <dbReference type="EMBL" id="CAK9160370.1"/>
    </source>
</evidence>
<dbReference type="InterPro" id="IPR002048">
    <property type="entry name" value="EF_hand_dom"/>
</dbReference>
<organism evidence="5 6">
    <name type="scientific">Ilex paraguariensis</name>
    <name type="common">yerba mate</name>
    <dbReference type="NCBI Taxonomy" id="185542"/>
    <lineage>
        <taxon>Eukaryota</taxon>
        <taxon>Viridiplantae</taxon>
        <taxon>Streptophyta</taxon>
        <taxon>Embryophyta</taxon>
        <taxon>Tracheophyta</taxon>
        <taxon>Spermatophyta</taxon>
        <taxon>Magnoliopsida</taxon>
        <taxon>eudicotyledons</taxon>
        <taxon>Gunneridae</taxon>
        <taxon>Pentapetalae</taxon>
        <taxon>asterids</taxon>
        <taxon>campanulids</taxon>
        <taxon>Aquifoliales</taxon>
        <taxon>Aquifoliaceae</taxon>
        <taxon>Ilex</taxon>
    </lineage>
</organism>
<reference evidence="5 6" key="1">
    <citation type="submission" date="2024-02" db="EMBL/GenBank/DDBJ databases">
        <authorList>
            <person name="Vignale AGUSTIN F."/>
            <person name="Sosa J E."/>
            <person name="Modenutti C."/>
        </authorList>
    </citation>
    <scope>NUCLEOTIDE SEQUENCE [LARGE SCALE GENOMIC DNA]</scope>
</reference>
<dbReference type="InterPro" id="IPR039647">
    <property type="entry name" value="EF_hand_pair_protein_CML-like"/>
</dbReference>
<protein>
    <recommendedName>
        <fullName evidence="4">EF-hand domain-containing protein</fullName>
    </recommendedName>
</protein>
<dbReference type="PROSITE" id="PS50222">
    <property type="entry name" value="EF_HAND_2"/>
    <property type="match status" value="3"/>
</dbReference>
<sequence length="219" mass="24616">MAYLPLTSNVEPEFAPRKNIRALRLGVGEGAYRCPLSPRGSRQGGWGNRGYTVRQFFHIEKLCTSMASINTSDLHRIFEKLDQNGDGLVSLDELKWLLEKIGLHTSLDEVELSLGKTSLDAIDFLFFYDAVIKGNVGESKEGEESNNLETDLVEAFKIYDLDGDGFISCEELQSVLSRLGLWDEHCGRDCKSMINVYDANSDGVIDFEEFKNMMLLTNL</sequence>
<dbReference type="Proteomes" id="UP001642360">
    <property type="component" value="Unassembled WGS sequence"/>
</dbReference>
<feature type="domain" description="EF-hand" evidence="4">
    <location>
        <begin position="69"/>
        <end position="104"/>
    </location>
</feature>
<dbReference type="PANTHER" id="PTHR10891">
    <property type="entry name" value="EF-HAND CALCIUM-BINDING DOMAIN CONTAINING PROTEIN"/>
    <property type="match status" value="1"/>
</dbReference>
<evidence type="ECO:0000256" key="1">
    <source>
        <dbReference type="ARBA" id="ARBA00022723"/>
    </source>
</evidence>
<evidence type="ECO:0000256" key="2">
    <source>
        <dbReference type="ARBA" id="ARBA00022737"/>
    </source>
</evidence>
<dbReference type="CDD" id="cd00051">
    <property type="entry name" value="EFh"/>
    <property type="match status" value="2"/>
</dbReference>
<dbReference type="AlphaFoldDB" id="A0ABC8STH6"/>
<dbReference type="GO" id="GO:0046872">
    <property type="term" value="F:metal ion binding"/>
    <property type="evidence" value="ECO:0007669"/>
    <property type="project" value="UniProtKB-KW"/>
</dbReference>
<dbReference type="PROSITE" id="PS00018">
    <property type="entry name" value="EF_HAND_1"/>
    <property type="match status" value="3"/>
</dbReference>
<gene>
    <name evidence="5" type="ORF">ILEXP_LOCUS29122</name>
</gene>
<keyword evidence="2" id="KW-0677">Repeat</keyword>
<proteinExistence type="predicted"/>
<name>A0ABC8STH6_9AQUA</name>
<keyword evidence="6" id="KW-1185">Reference proteome</keyword>
<dbReference type="Pfam" id="PF13499">
    <property type="entry name" value="EF-hand_7"/>
    <property type="match status" value="1"/>
</dbReference>
<evidence type="ECO:0000256" key="3">
    <source>
        <dbReference type="ARBA" id="ARBA00022837"/>
    </source>
</evidence>
<evidence type="ECO:0000259" key="4">
    <source>
        <dbReference type="PROSITE" id="PS50222"/>
    </source>
</evidence>
<keyword evidence="3" id="KW-0106">Calcium</keyword>
<dbReference type="Pfam" id="PF00036">
    <property type="entry name" value="EF-hand_1"/>
    <property type="match status" value="1"/>
</dbReference>
<accession>A0ABC8STH6</accession>
<feature type="domain" description="EF-hand" evidence="4">
    <location>
        <begin position="185"/>
        <end position="219"/>
    </location>
</feature>
<dbReference type="FunFam" id="1.10.238.10:FF:000003">
    <property type="entry name" value="Calmodulin A"/>
    <property type="match status" value="1"/>
</dbReference>
<dbReference type="SUPFAM" id="SSF47473">
    <property type="entry name" value="EF-hand"/>
    <property type="match status" value="1"/>
</dbReference>
<keyword evidence="1" id="KW-0479">Metal-binding</keyword>
<evidence type="ECO:0000313" key="6">
    <source>
        <dbReference type="Proteomes" id="UP001642360"/>
    </source>
</evidence>
<dbReference type="Gene3D" id="1.10.238.10">
    <property type="entry name" value="EF-hand"/>
    <property type="match status" value="1"/>
</dbReference>